<sequence>MSATAKALALVVEERKRQEAKWGEQDHPNVDPIVLEYGEAPTQNSMARFYEVPTALRAKFRTGQAAAAGECTWAHVLIEEVAEAIEAATVHDLALLIPEQTLAELRSELVQVAAVAVAWIENLDRKAKVSN</sequence>
<evidence type="ECO:0000313" key="1">
    <source>
        <dbReference type="EMBL" id="QGH80437.1"/>
    </source>
</evidence>
<evidence type="ECO:0000313" key="2">
    <source>
        <dbReference type="Proteomes" id="UP000405876"/>
    </source>
</evidence>
<organism evidence="1 2">
    <name type="scientific">Mycobacterium phage Bryler</name>
    <dbReference type="NCBI Taxonomy" id="2653755"/>
    <lineage>
        <taxon>Viruses</taxon>
        <taxon>Duplodnaviria</taxon>
        <taxon>Heunggongvirae</taxon>
        <taxon>Uroviricota</taxon>
        <taxon>Caudoviricetes</taxon>
        <taxon>Weiservirinae</taxon>
        <taxon>Unicornvirus</taxon>
        <taxon>Unicornvirus bryler</taxon>
    </lineage>
</organism>
<protein>
    <submittedName>
        <fullName evidence="1">Uncharacterized protein</fullName>
    </submittedName>
</protein>
<dbReference type="RefSeq" id="YP_009951340.1">
    <property type="nucleotide sequence ID" value="NC_051600.1"/>
</dbReference>
<reference evidence="1 2" key="1">
    <citation type="submission" date="2019-08" db="EMBL/GenBank/DDBJ databases">
        <authorList>
            <person name="Bianchetto T."/>
            <person name="Ward B."/>
            <person name="Althoff P."/>
            <person name="Ashe A."/>
            <person name="Boggs D."/>
            <person name="Devereaux C."/>
            <person name="Kar E."/>
            <person name="Naccarato C."/>
            <person name="Sanders S."/>
            <person name="Haydock J."/>
            <person name="Ettinger A.-S.H."/>
            <person name="Ettinger W.F."/>
            <person name="Anders K.R."/>
            <person name="Garlena R.A."/>
            <person name="Russell D.A."/>
            <person name="Pope W.H."/>
            <person name="Jacobs-Sera D."/>
            <person name="Hatfull G.F."/>
        </authorList>
    </citation>
    <scope>NUCLEOTIDE SEQUENCE [LARGE SCALE GENOMIC DNA]</scope>
</reference>
<gene>
    <name evidence="1" type="primary">62</name>
    <name evidence="1" type="ORF">SEA_BRYLER_62</name>
</gene>
<proteinExistence type="predicted"/>
<accession>A0A5Q2WRG3</accession>
<dbReference type="EMBL" id="MN369762">
    <property type="protein sequence ID" value="QGH80437.1"/>
    <property type="molecule type" value="Genomic_DNA"/>
</dbReference>
<dbReference type="GeneID" id="60322776"/>
<dbReference type="Proteomes" id="UP000405876">
    <property type="component" value="Segment"/>
</dbReference>
<keyword evidence="2" id="KW-1185">Reference proteome</keyword>
<name>A0A5Q2WRG3_9CAUD</name>
<dbReference type="KEGG" id="vg:60322776"/>